<dbReference type="AlphaFoldDB" id="A0A0G4HJV3"/>
<evidence type="ECO:0000256" key="2">
    <source>
        <dbReference type="SAM" id="Phobius"/>
    </source>
</evidence>
<dbReference type="PhylomeDB" id="A0A0G4HJV3"/>
<keyword evidence="2" id="KW-0812">Transmembrane</keyword>
<evidence type="ECO:0000313" key="4">
    <source>
        <dbReference type="EMBL" id="CEM44517.1"/>
    </source>
</evidence>
<dbReference type="GO" id="GO:0016747">
    <property type="term" value="F:acyltransferase activity, transferring groups other than amino-acyl groups"/>
    <property type="evidence" value="ECO:0007669"/>
    <property type="project" value="InterPro"/>
</dbReference>
<accession>A0A0G4HJV3</accession>
<proteinExistence type="predicted"/>
<feature type="transmembrane region" description="Helical" evidence="2">
    <location>
        <begin position="198"/>
        <end position="217"/>
    </location>
</feature>
<protein>
    <recommendedName>
        <fullName evidence="3">Acyltransferase 3 domain-containing protein</fullName>
    </recommendedName>
</protein>
<feature type="transmembrane region" description="Helical" evidence="2">
    <location>
        <begin position="496"/>
        <end position="515"/>
    </location>
</feature>
<evidence type="ECO:0000259" key="3">
    <source>
        <dbReference type="Pfam" id="PF01757"/>
    </source>
</evidence>
<feature type="domain" description="Acyltransferase 3" evidence="3">
    <location>
        <begin position="112"/>
        <end position="538"/>
    </location>
</feature>
<evidence type="ECO:0000256" key="1">
    <source>
        <dbReference type="SAM" id="MobiDB-lite"/>
    </source>
</evidence>
<dbReference type="InterPro" id="IPR002656">
    <property type="entry name" value="Acyl_transf_3_dom"/>
</dbReference>
<feature type="transmembrane region" description="Helical" evidence="2">
    <location>
        <begin position="322"/>
        <end position="341"/>
    </location>
</feature>
<feature type="compositionally biased region" description="Polar residues" evidence="1">
    <location>
        <begin position="15"/>
        <end position="27"/>
    </location>
</feature>
<reference evidence="4" key="1">
    <citation type="submission" date="2014-11" db="EMBL/GenBank/DDBJ databases">
        <authorList>
            <person name="Otto D Thomas"/>
            <person name="Naeem Raeece"/>
        </authorList>
    </citation>
    <scope>NUCLEOTIDE SEQUENCE</scope>
</reference>
<feature type="region of interest" description="Disordered" evidence="1">
    <location>
        <begin position="1"/>
        <end position="105"/>
    </location>
</feature>
<feature type="compositionally biased region" description="Basic and acidic residues" evidence="1">
    <location>
        <begin position="28"/>
        <end position="43"/>
    </location>
</feature>
<keyword evidence="2" id="KW-1133">Transmembrane helix</keyword>
<name>A0A0G4HJV3_9ALVE</name>
<feature type="transmembrane region" description="Helical" evidence="2">
    <location>
        <begin position="353"/>
        <end position="374"/>
    </location>
</feature>
<feature type="transmembrane region" description="Helical" evidence="2">
    <location>
        <begin position="455"/>
        <end position="476"/>
    </location>
</feature>
<feature type="compositionally biased region" description="Basic and acidic residues" evidence="1">
    <location>
        <begin position="91"/>
        <end position="103"/>
    </location>
</feature>
<feature type="transmembrane region" description="Helical" evidence="2">
    <location>
        <begin position="289"/>
        <end position="310"/>
    </location>
</feature>
<organism evidence="4">
    <name type="scientific">Chromera velia CCMP2878</name>
    <dbReference type="NCBI Taxonomy" id="1169474"/>
    <lineage>
        <taxon>Eukaryota</taxon>
        <taxon>Sar</taxon>
        <taxon>Alveolata</taxon>
        <taxon>Colpodellida</taxon>
        <taxon>Chromeraceae</taxon>
        <taxon>Chromera</taxon>
    </lineage>
</organism>
<feature type="transmembrane region" description="Helical" evidence="2">
    <location>
        <begin position="251"/>
        <end position="269"/>
    </location>
</feature>
<dbReference type="VEuPathDB" id="CryptoDB:Cvel_28387"/>
<feature type="transmembrane region" description="Helical" evidence="2">
    <location>
        <begin position="522"/>
        <end position="545"/>
    </location>
</feature>
<feature type="transmembrane region" description="Helical" evidence="2">
    <location>
        <begin position="416"/>
        <end position="434"/>
    </location>
</feature>
<feature type="region of interest" description="Disordered" evidence="1">
    <location>
        <begin position="566"/>
        <end position="621"/>
    </location>
</feature>
<feature type="compositionally biased region" description="Basic and acidic residues" evidence="1">
    <location>
        <begin position="567"/>
        <end position="584"/>
    </location>
</feature>
<keyword evidence="2" id="KW-0472">Membrane</keyword>
<sequence>MPKKFSDPAPVQDMAPSSMSGSANGSAHNDHRPPPVHTGHVDVELGQGGANPAPQDEAKQGSLVSVELAPVRPSGENAQEKEAVPASPADRPQKKEKPKEGGAAKKQGAHLEWLDLVRFFAVVTVVCGHLGDIIDRSNRALDSPPMIMDMEKNRIGRARSFGAQYALPLLFYASGLSQSFVVPKVTTCNFLARRSWRLLLPFAGAWLLFVWPVIWISRDFYQEGVPVRGEEYNFITGLEKWPSVIDRGGLMYLWFLVVLFILGLINHPFFRFINQTRKHGRGADGQSTLWRIVGGLFACSVYVALVIVQYKVLNGRDEVDLVSVMAMAVLPYFFATGFIWWQCWYMNRPVQSWFPLTVLMLNFGVSVGLAGPGFKTGLALTHQFLQYNFFYMQGFIDGEFADEYKSFFSGFLGQSLLVYVGAAWGPVVCVSFADDCLKQRRYYLTFPGGHSFEQVMYDMVIAWFWVYALCAAATYAYTWPTWLTPRIMDLINKTGFILYLSHWLFIQSWIIIFVWPTKAIWTLAGICFLTLPLTVLCALILVLIFERVPGLGHVFGLYGTHRRFNKKQGEGEKEGKETGGKGGERPQFTLQVSGDWGEGPQTPGGGLVATAPSPLRRCQSI</sequence>
<dbReference type="Pfam" id="PF01757">
    <property type="entry name" value="Acyl_transf_3"/>
    <property type="match status" value="1"/>
</dbReference>
<gene>
    <name evidence="4" type="ORF">Cvel_28387</name>
</gene>
<dbReference type="EMBL" id="CDMZ01002945">
    <property type="protein sequence ID" value="CEM44517.1"/>
    <property type="molecule type" value="Genomic_DNA"/>
</dbReference>